<evidence type="ECO:0000313" key="4">
    <source>
        <dbReference type="Proteomes" id="UP000661607"/>
    </source>
</evidence>
<organism evidence="3 4">
    <name type="scientific">Nonomuraea africana</name>
    <dbReference type="NCBI Taxonomy" id="46171"/>
    <lineage>
        <taxon>Bacteria</taxon>
        <taxon>Bacillati</taxon>
        <taxon>Actinomycetota</taxon>
        <taxon>Actinomycetes</taxon>
        <taxon>Streptosporangiales</taxon>
        <taxon>Streptosporangiaceae</taxon>
        <taxon>Nonomuraea</taxon>
    </lineage>
</organism>
<dbReference type="RefSeq" id="WP_192774581.1">
    <property type="nucleotide sequence ID" value="NZ_BAAASY010000001.1"/>
</dbReference>
<feature type="transmembrane region" description="Helical" evidence="2">
    <location>
        <begin position="163"/>
        <end position="183"/>
    </location>
</feature>
<feature type="transmembrane region" description="Helical" evidence="2">
    <location>
        <begin position="98"/>
        <end position="116"/>
    </location>
</feature>
<proteinExistence type="predicted"/>
<keyword evidence="2" id="KW-1133">Transmembrane helix</keyword>
<keyword evidence="2" id="KW-0812">Transmembrane</keyword>
<feature type="transmembrane region" description="Helical" evidence="2">
    <location>
        <begin position="68"/>
        <end position="86"/>
    </location>
</feature>
<feature type="region of interest" description="Disordered" evidence="1">
    <location>
        <begin position="1"/>
        <end position="23"/>
    </location>
</feature>
<gene>
    <name evidence="3" type="ORF">H4W81_002060</name>
</gene>
<evidence type="ECO:0000256" key="1">
    <source>
        <dbReference type="SAM" id="MobiDB-lite"/>
    </source>
</evidence>
<comment type="caution">
    <text evidence="3">The sequence shown here is derived from an EMBL/GenBank/DDBJ whole genome shotgun (WGS) entry which is preliminary data.</text>
</comment>
<name>A0ABR9KB93_9ACTN</name>
<evidence type="ECO:0000256" key="2">
    <source>
        <dbReference type="SAM" id="Phobius"/>
    </source>
</evidence>
<accession>A0ABR9KB93</accession>
<keyword evidence="2" id="KW-0472">Membrane</keyword>
<dbReference type="Proteomes" id="UP000661607">
    <property type="component" value="Unassembled WGS sequence"/>
</dbReference>
<reference evidence="3 4" key="1">
    <citation type="submission" date="2020-10" db="EMBL/GenBank/DDBJ databases">
        <title>Sequencing the genomes of 1000 actinobacteria strains.</title>
        <authorList>
            <person name="Klenk H.-P."/>
        </authorList>
    </citation>
    <scope>NUCLEOTIDE SEQUENCE [LARGE SCALE GENOMIC DNA]</scope>
    <source>
        <strain evidence="3 4">DSM 43748</strain>
    </source>
</reference>
<dbReference type="EMBL" id="JADBEF010000001">
    <property type="protein sequence ID" value="MBE1559281.1"/>
    <property type="molecule type" value="Genomic_DNA"/>
</dbReference>
<evidence type="ECO:0000313" key="3">
    <source>
        <dbReference type="EMBL" id="MBE1559281.1"/>
    </source>
</evidence>
<feature type="transmembrane region" description="Helical" evidence="2">
    <location>
        <begin position="189"/>
        <end position="208"/>
    </location>
</feature>
<sequence length="220" mass="23869">MDAHLSTTPARARTDVPADRPAPAEPPIALAAVRRRGLALAAGTVAWATSIYLYGTVNDGFEARVGDLTALTFQLGVFALLTVQFWTMATGLTRASRIMLKVEAVLLGLASLWSLLHGVLPESVQDDVWLAVLDVFWPLSMLGMFVIGVKLAVAGRWRGLLRWWPLVAESWAAVTVPTFAVAGEEAGRWVGATHLLIGYAALGVLLAWRPEWVFPEAEIR</sequence>
<protein>
    <submittedName>
        <fullName evidence="3">Uncharacterized protein</fullName>
    </submittedName>
</protein>
<keyword evidence="4" id="KW-1185">Reference proteome</keyword>
<feature type="transmembrane region" description="Helical" evidence="2">
    <location>
        <begin position="37"/>
        <end position="56"/>
    </location>
</feature>
<feature type="transmembrane region" description="Helical" evidence="2">
    <location>
        <begin position="128"/>
        <end position="151"/>
    </location>
</feature>